<keyword evidence="4" id="KW-1185">Reference proteome</keyword>
<sequence length="298" mass="30397">MMTDPAAVGRADRRALAALLLGACCIGFSPIFVRLSEIGPVATAFHRVLLALPLFGLLLAGQPAPAAAALPRRVWLAVAASGVCLAGDLALWHLALAHISVVNATLLANLAPVFVTVAAWLWFGERISTRFLGGLALAIAGVGALVLGGAARPSATDGRTLLGVVQALAAAAFYAGYILAIKRVRHSLPVGRAMLASGAASALALLPLVFAFGEPLFASSVYGWSVLLGLAWVSQGAGQGCIAYGLARLPASFSSLTLLVQPVVAALLAWWLFAEALSGVQALGALGVLAGIRLAGRR</sequence>
<dbReference type="Pfam" id="PF00892">
    <property type="entry name" value="EamA"/>
    <property type="match status" value="2"/>
</dbReference>
<keyword evidence="1" id="KW-1133">Transmembrane helix</keyword>
<protein>
    <submittedName>
        <fullName evidence="3">Threonine/homoserine efflux transporter RhtA</fullName>
    </submittedName>
</protein>
<feature type="transmembrane region" description="Helical" evidence="1">
    <location>
        <begin position="44"/>
        <end position="62"/>
    </location>
</feature>
<dbReference type="Proteomes" id="UP000295765">
    <property type="component" value="Unassembled WGS sequence"/>
</dbReference>
<keyword evidence="1" id="KW-0812">Transmembrane</keyword>
<evidence type="ECO:0000256" key="1">
    <source>
        <dbReference type="SAM" id="Phobius"/>
    </source>
</evidence>
<gene>
    <name evidence="3" type="ORF">EV699_11460</name>
</gene>
<dbReference type="AlphaFoldDB" id="A0A4R2L8K5"/>
<comment type="caution">
    <text evidence="3">The sequence shown here is derived from an EMBL/GenBank/DDBJ whole genome shotgun (WGS) entry which is preliminary data.</text>
</comment>
<evidence type="ECO:0000259" key="2">
    <source>
        <dbReference type="Pfam" id="PF00892"/>
    </source>
</evidence>
<feature type="transmembrane region" description="Helical" evidence="1">
    <location>
        <begin position="101"/>
        <end position="124"/>
    </location>
</feature>
<feature type="transmembrane region" description="Helical" evidence="1">
    <location>
        <begin position="131"/>
        <end position="151"/>
    </location>
</feature>
<evidence type="ECO:0000313" key="3">
    <source>
        <dbReference type="EMBL" id="TCO80416.1"/>
    </source>
</evidence>
<dbReference type="PANTHER" id="PTHR22911:SF76">
    <property type="entry name" value="EAMA DOMAIN-CONTAINING PROTEIN"/>
    <property type="match status" value="1"/>
</dbReference>
<feature type="transmembrane region" description="Helical" evidence="1">
    <location>
        <begin position="193"/>
        <end position="212"/>
    </location>
</feature>
<accession>A0A4R2L8K5</accession>
<dbReference type="RefSeq" id="WP_132543502.1">
    <property type="nucleotide sequence ID" value="NZ_SLWY01000014.1"/>
</dbReference>
<dbReference type="SUPFAM" id="SSF103481">
    <property type="entry name" value="Multidrug resistance efflux transporter EmrE"/>
    <property type="match status" value="2"/>
</dbReference>
<feature type="domain" description="EamA" evidence="2">
    <location>
        <begin position="16"/>
        <end position="144"/>
    </location>
</feature>
<reference evidence="3 4" key="1">
    <citation type="submission" date="2019-03" db="EMBL/GenBank/DDBJ databases">
        <title>Genomic Encyclopedia of Type Strains, Phase IV (KMG-IV): sequencing the most valuable type-strain genomes for metagenomic binning, comparative biology and taxonomic classification.</title>
        <authorList>
            <person name="Goeker M."/>
        </authorList>
    </citation>
    <scope>NUCLEOTIDE SEQUENCE [LARGE SCALE GENOMIC DNA]</scope>
    <source>
        <strain evidence="3 4">DSM 25287</strain>
    </source>
</reference>
<dbReference type="GO" id="GO:0016020">
    <property type="term" value="C:membrane"/>
    <property type="evidence" value="ECO:0007669"/>
    <property type="project" value="InterPro"/>
</dbReference>
<name>A0A4R2L8K5_9GAMM</name>
<feature type="transmembrane region" description="Helical" evidence="1">
    <location>
        <begin position="279"/>
        <end position="296"/>
    </location>
</feature>
<dbReference type="InterPro" id="IPR037185">
    <property type="entry name" value="EmrE-like"/>
</dbReference>
<dbReference type="Gene3D" id="1.10.3730.20">
    <property type="match status" value="1"/>
</dbReference>
<dbReference type="PANTHER" id="PTHR22911">
    <property type="entry name" value="ACYL-MALONYL CONDENSING ENZYME-RELATED"/>
    <property type="match status" value="1"/>
</dbReference>
<proteinExistence type="predicted"/>
<feature type="transmembrane region" description="Helical" evidence="1">
    <location>
        <begin position="74"/>
        <end position="95"/>
    </location>
</feature>
<dbReference type="EMBL" id="SLWY01000014">
    <property type="protein sequence ID" value="TCO80416.1"/>
    <property type="molecule type" value="Genomic_DNA"/>
</dbReference>
<organism evidence="3 4">
    <name type="scientific">Plasticicumulans lactativorans</name>
    <dbReference type="NCBI Taxonomy" id="1133106"/>
    <lineage>
        <taxon>Bacteria</taxon>
        <taxon>Pseudomonadati</taxon>
        <taxon>Pseudomonadota</taxon>
        <taxon>Gammaproteobacteria</taxon>
        <taxon>Candidatus Competibacteraceae</taxon>
        <taxon>Plasticicumulans</taxon>
    </lineage>
</organism>
<dbReference type="InterPro" id="IPR000620">
    <property type="entry name" value="EamA_dom"/>
</dbReference>
<keyword evidence="1" id="KW-0472">Membrane</keyword>
<feature type="transmembrane region" description="Helical" evidence="1">
    <location>
        <begin position="224"/>
        <end position="246"/>
    </location>
</feature>
<feature type="transmembrane region" description="Helical" evidence="1">
    <location>
        <begin position="163"/>
        <end position="181"/>
    </location>
</feature>
<feature type="transmembrane region" description="Helical" evidence="1">
    <location>
        <begin position="253"/>
        <end position="273"/>
    </location>
</feature>
<feature type="domain" description="EamA" evidence="2">
    <location>
        <begin position="162"/>
        <end position="294"/>
    </location>
</feature>
<evidence type="ECO:0000313" key="4">
    <source>
        <dbReference type="Proteomes" id="UP000295765"/>
    </source>
</evidence>
<dbReference type="OrthoDB" id="8770617at2"/>